<name>A0A6C0EGP9_9ZZZZ</name>
<dbReference type="GO" id="GO:0006508">
    <property type="term" value="P:proteolysis"/>
    <property type="evidence" value="ECO:0007669"/>
    <property type="project" value="UniProtKB-KW"/>
</dbReference>
<evidence type="ECO:0000259" key="3">
    <source>
        <dbReference type="PROSITE" id="PS50600"/>
    </source>
</evidence>
<dbReference type="GO" id="GO:0008234">
    <property type="term" value="F:cysteine-type peptidase activity"/>
    <property type="evidence" value="ECO:0007669"/>
    <property type="project" value="InterPro"/>
</dbReference>
<dbReference type="InterPro" id="IPR003653">
    <property type="entry name" value="Peptidase_C48_C"/>
</dbReference>
<accession>A0A6C0EGP9</accession>
<feature type="domain" description="Ubiquitin-like protease family profile" evidence="3">
    <location>
        <begin position="81"/>
        <end position="261"/>
    </location>
</feature>
<organism evidence="4">
    <name type="scientific">viral metagenome</name>
    <dbReference type="NCBI Taxonomy" id="1070528"/>
    <lineage>
        <taxon>unclassified sequences</taxon>
        <taxon>metagenomes</taxon>
        <taxon>organismal metagenomes</taxon>
    </lineage>
</organism>
<evidence type="ECO:0000256" key="1">
    <source>
        <dbReference type="ARBA" id="ARBA00022670"/>
    </source>
</evidence>
<keyword evidence="1" id="KW-0645">Protease</keyword>
<protein>
    <recommendedName>
        <fullName evidence="3">Ubiquitin-like protease family profile domain-containing protein</fullName>
    </recommendedName>
</protein>
<dbReference type="Pfam" id="PF02902">
    <property type="entry name" value="Peptidase_C48"/>
    <property type="match status" value="1"/>
</dbReference>
<proteinExistence type="predicted"/>
<dbReference type="EMBL" id="MN738852">
    <property type="protein sequence ID" value="QHT28108.1"/>
    <property type="molecule type" value="Genomic_DNA"/>
</dbReference>
<evidence type="ECO:0000256" key="2">
    <source>
        <dbReference type="ARBA" id="ARBA00022801"/>
    </source>
</evidence>
<dbReference type="Gene3D" id="3.40.395.10">
    <property type="entry name" value="Adenoviral Proteinase, Chain A"/>
    <property type="match status" value="1"/>
</dbReference>
<reference evidence="4" key="1">
    <citation type="journal article" date="2020" name="Nature">
        <title>Giant virus diversity and host interactions through global metagenomics.</title>
        <authorList>
            <person name="Schulz F."/>
            <person name="Roux S."/>
            <person name="Paez-Espino D."/>
            <person name="Jungbluth S."/>
            <person name="Walsh D.A."/>
            <person name="Denef V.J."/>
            <person name="McMahon K.D."/>
            <person name="Konstantinidis K.T."/>
            <person name="Eloe-Fadrosh E.A."/>
            <person name="Kyrpides N.C."/>
            <person name="Woyke T."/>
        </authorList>
    </citation>
    <scope>NUCLEOTIDE SEQUENCE</scope>
    <source>
        <strain evidence="4">GVMAG-M-3300001348-25</strain>
    </source>
</reference>
<sequence>MSKTNEKFEKLSCSPLSDNEFDFTCYDKDDLENLKNAYNKRHKDDPIKTTNPKEIWDFLRYKYHNVCNKESCWLRREFIPSKLGRELVNSFAPSHPPTWISNDRAWLSSSDIQDVMKQYERRYKCFEFIGPSPIDYYEKDSYTGNTEYVWPELVNFNLEDKIKHGKCKIGIIFNLDKHKQGGSHWVAMYLNLRKKYLYYFDSVKTSNNNPIPTEINKLVKCILKQGEKLNLSIHYGYNDKIVHQRKNTECGMYCLFFIITMLKEEQTWEQFLSKRLSDDEVHKCRKEYFNTSL</sequence>
<dbReference type="SUPFAM" id="SSF54001">
    <property type="entry name" value="Cysteine proteinases"/>
    <property type="match status" value="1"/>
</dbReference>
<evidence type="ECO:0000313" key="4">
    <source>
        <dbReference type="EMBL" id="QHT28108.1"/>
    </source>
</evidence>
<dbReference type="InterPro" id="IPR038765">
    <property type="entry name" value="Papain-like_cys_pep_sf"/>
</dbReference>
<dbReference type="AlphaFoldDB" id="A0A6C0EGP9"/>
<dbReference type="PROSITE" id="PS50600">
    <property type="entry name" value="ULP_PROTEASE"/>
    <property type="match status" value="1"/>
</dbReference>
<keyword evidence="2" id="KW-0378">Hydrolase</keyword>